<sequence length="199" mass="21758">MTNKYIAVPAFQFVWHLRTRARAQAVILKGYGSSLPLTALATPGADTYWTKTMQRVQYNARNSAAGNRLRMMQCAGVKFRDYWTDFVDVSAQGDAVPATPAPRRTSVSFPVAAFPLISNAPCVTSVRRTAGIVAVDRDRGTGPSIMIQNRRAARPAPSRAADRKINTEFDSAAALEAPRRAGARRGVSLEKASFYFSTE</sequence>
<gene>
    <name evidence="1" type="ORF">EVAR_77341_1</name>
</gene>
<name>A0A4C1UYE9_EUMVA</name>
<dbReference type="EMBL" id="BGZK01000241">
    <property type="protein sequence ID" value="GBP31046.1"/>
    <property type="molecule type" value="Genomic_DNA"/>
</dbReference>
<comment type="caution">
    <text evidence="1">The sequence shown here is derived from an EMBL/GenBank/DDBJ whole genome shotgun (WGS) entry which is preliminary data.</text>
</comment>
<evidence type="ECO:0000313" key="2">
    <source>
        <dbReference type="Proteomes" id="UP000299102"/>
    </source>
</evidence>
<proteinExistence type="predicted"/>
<organism evidence="1 2">
    <name type="scientific">Eumeta variegata</name>
    <name type="common">Bagworm moth</name>
    <name type="synonym">Eumeta japonica</name>
    <dbReference type="NCBI Taxonomy" id="151549"/>
    <lineage>
        <taxon>Eukaryota</taxon>
        <taxon>Metazoa</taxon>
        <taxon>Ecdysozoa</taxon>
        <taxon>Arthropoda</taxon>
        <taxon>Hexapoda</taxon>
        <taxon>Insecta</taxon>
        <taxon>Pterygota</taxon>
        <taxon>Neoptera</taxon>
        <taxon>Endopterygota</taxon>
        <taxon>Lepidoptera</taxon>
        <taxon>Glossata</taxon>
        <taxon>Ditrysia</taxon>
        <taxon>Tineoidea</taxon>
        <taxon>Psychidae</taxon>
        <taxon>Oiketicinae</taxon>
        <taxon>Eumeta</taxon>
    </lineage>
</organism>
<evidence type="ECO:0000313" key="1">
    <source>
        <dbReference type="EMBL" id="GBP31046.1"/>
    </source>
</evidence>
<reference evidence="1 2" key="1">
    <citation type="journal article" date="2019" name="Commun. Biol.">
        <title>The bagworm genome reveals a unique fibroin gene that provides high tensile strength.</title>
        <authorList>
            <person name="Kono N."/>
            <person name="Nakamura H."/>
            <person name="Ohtoshi R."/>
            <person name="Tomita M."/>
            <person name="Numata K."/>
            <person name="Arakawa K."/>
        </authorList>
    </citation>
    <scope>NUCLEOTIDE SEQUENCE [LARGE SCALE GENOMIC DNA]</scope>
</reference>
<dbReference type="Proteomes" id="UP000299102">
    <property type="component" value="Unassembled WGS sequence"/>
</dbReference>
<accession>A0A4C1UYE9</accession>
<protein>
    <submittedName>
        <fullName evidence="1">Uncharacterized protein</fullName>
    </submittedName>
</protein>
<dbReference type="AlphaFoldDB" id="A0A4C1UYE9"/>
<keyword evidence="2" id="KW-1185">Reference proteome</keyword>